<dbReference type="EMBL" id="ASSM01000010">
    <property type="protein sequence ID" value="EOR99303.1"/>
    <property type="molecule type" value="Genomic_DNA"/>
</dbReference>
<feature type="region of interest" description="Disordered" evidence="1">
    <location>
        <begin position="369"/>
        <end position="424"/>
    </location>
</feature>
<dbReference type="Proteomes" id="UP000014207">
    <property type="component" value="Unassembled WGS sequence"/>
</dbReference>
<protein>
    <recommendedName>
        <fullName evidence="5">Fimbrillin family protein</fullName>
    </recommendedName>
</protein>
<sequence>MRKSFYLAALAAIAMTSCSQDEVINDAPALGNGSAITFSTILDKSPISRANTVTKGDMRNFRVVCYDWDNTHYFGPTSVTSTDGNIWTYTGIHNWKQKDKALRFFAIHGTANSYFKEPVTGDEGITGNKYPFLKDIPIHSPVYLNANGEYTDQNGQKQGVSGAQVGHEMHDICAAFYEGKEGDGKVKLNFMHLLSKIEVQAKNANYQATDGSQAKRKVEVMGVRLKGMYQYGTWTYNVADAVQNTAHSNFTGTWTHDKEGANPTGDTWLRWHVGETPVTLNDNYQSILPLNESFMVFPTVESDQEAGTTAYDKTNAPNGTYLSVICRVTTTDAAGNDHVVVGTSTTYAMAMVPVSFKLQQGKKYTFKLNFSNGSGQTDPTPPVDPDIEKPGQGGGGEDHEGAPIDFTVDVDNWTDGTQPGEVTM</sequence>
<keyword evidence="2" id="KW-0732">Signal</keyword>
<organism evidence="3 4">
    <name type="scientific">Bacteroides thetaiotaomicron dnLKV9</name>
    <dbReference type="NCBI Taxonomy" id="1235785"/>
    <lineage>
        <taxon>Bacteria</taxon>
        <taxon>Pseudomonadati</taxon>
        <taxon>Bacteroidota</taxon>
        <taxon>Bacteroidia</taxon>
        <taxon>Bacteroidales</taxon>
        <taxon>Bacteroidaceae</taxon>
        <taxon>Bacteroides</taxon>
    </lineage>
</organism>
<comment type="caution">
    <text evidence="3">The sequence shown here is derived from an EMBL/GenBank/DDBJ whole genome shotgun (WGS) entry which is preliminary data.</text>
</comment>
<feature type="signal peptide" evidence="2">
    <location>
        <begin position="1"/>
        <end position="19"/>
    </location>
</feature>
<dbReference type="Pfam" id="PF13149">
    <property type="entry name" value="Mfa_like_1"/>
    <property type="match status" value="1"/>
</dbReference>
<gene>
    <name evidence="3" type="ORF">C799_03183</name>
</gene>
<feature type="compositionally biased region" description="Polar residues" evidence="1">
    <location>
        <begin position="369"/>
        <end position="378"/>
    </location>
</feature>
<evidence type="ECO:0000313" key="4">
    <source>
        <dbReference type="Proteomes" id="UP000014207"/>
    </source>
</evidence>
<dbReference type="AlphaFoldDB" id="R9H5X5"/>
<name>R9H5X5_BACT4</name>
<dbReference type="HOGENOM" id="CLU_057464_0_0_10"/>
<evidence type="ECO:0000313" key="3">
    <source>
        <dbReference type="EMBL" id="EOR99303.1"/>
    </source>
</evidence>
<evidence type="ECO:0000256" key="1">
    <source>
        <dbReference type="SAM" id="MobiDB-lite"/>
    </source>
</evidence>
<evidence type="ECO:0008006" key="5">
    <source>
        <dbReference type="Google" id="ProtNLM"/>
    </source>
</evidence>
<reference evidence="3 4" key="1">
    <citation type="submission" date="2013-04" db="EMBL/GenBank/DDBJ databases">
        <title>The Genome Sequence of Bacteroides thetaiotaomicron dnLKV9.</title>
        <authorList>
            <consortium name="The Broad Institute Genomics Platform"/>
            <consortium name="The Broad Institute Genome Sequencing Center for Infectious Disease"/>
            <person name="Earl A."/>
            <person name="Xavier R."/>
            <person name="Kuhn K."/>
            <person name="Stappenbeck T."/>
            <person name="Walker B."/>
            <person name="Young S."/>
            <person name="Zeng Q."/>
            <person name="Gargeya S."/>
            <person name="Fitzgerald M."/>
            <person name="Haas B."/>
            <person name="Abouelleil A."/>
            <person name="Allen A.W."/>
            <person name="Alvarado L."/>
            <person name="Arachchi H.M."/>
            <person name="Berlin A.M."/>
            <person name="Chapman S.B."/>
            <person name="Gainer-Dewar J."/>
            <person name="Goldberg J."/>
            <person name="Griggs A."/>
            <person name="Gujja S."/>
            <person name="Hansen M."/>
            <person name="Howarth C."/>
            <person name="Imamovic A."/>
            <person name="Ireland A."/>
            <person name="Larimer J."/>
            <person name="McCowan C."/>
            <person name="Murphy C."/>
            <person name="Pearson M."/>
            <person name="Poon T.W."/>
            <person name="Priest M."/>
            <person name="Roberts A."/>
            <person name="Saif S."/>
            <person name="Shea T."/>
            <person name="Sisk P."/>
            <person name="Sykes S."/>
            <person name="Wortman J."/>
            <person name="Nusbaum C."/>
            <person name="Birren B."/>
        </authorList>
    </citation>
    <scope>NUCLEOTIDE SEQUENCE [LARGE SCALE GENOMIC DNA]</scope>
    <source>
        <strain evidence="4">dnLKV9</strain>
    </source>
</reference>
<accession>R9H5X5</accession>
<dbReference type="InterPro" id="IPR025049">
    <property type="entry name" value="Mfa-like_1"/>
</dbReference>
<dbReference type="CDD" id="cd13120">
    <property type="entry name" value="BF2867_like_N"/>
    <property type="match status" value="1"/>
</dbReference>
<dbReference type="RefSeq" id="WP_016268889.1">
    <property type="nucleotide sequence ID" value="NZ_KE159460.1"/>
</dbReference>
<feature type="chain" id="PRO_5004482249" description="Fimbrillin family protein" evidence="2">
    <location>
        <begin position="20"/>
        <end position="424"/>
    </location>
</feature>
<evidence type="ECO:0000256" key="2">
    <source>
        <dbReference type="SAM" id="SignalP"/>
    </source>
</evidence>
<proteinExistence type="predicted"/>
<dbReference type="PROSITE" id="PS51257">
    <property type="entry name" value="PROKAR_LIPOPROTEIN"/>
    <property type="match status" value="1"/>
</dbReference>
<dbReference type="PATRIC" id="fig|1235785.3.peg.3211"/>